<feature type="compositionally biased region" description="Acidic residues" evidence="1">
    <location>
        <begin position="214"/>
        <end position="246"/>
    </location>
</feature>
<feature type="compositionally biased region" description="Basic and acidic residues" evidence="1">
    <location>
        <begin position="172"/>
        <end position="182"/>
    </location>
</feature>
<proteinExistence type="predicted"/>
<evidence type="ECO:0008006" key="4">
    <source>
        <dbReference type="Google" id="ProtNLM"/>
    </source>
</evidence>
<organism evidence="2 3">
    <name type="scientific">Gymnopus androsaceus JB14</name>
    <dbReference type="NCBI Taxonomy" id="1447944"/>
    <lineage>
        <taxon>Eukaryota</taxon>
        <taxon>Fungi</taxon>
        <taxon>Dikarya</taxon>
        <taxon>Basidiomycota</taxon>
        <taxon>Agaricomycotina</taxon>
        <taxon>Agaricomycetes</taxon>
        <taxon>Agaricomycetidae</taxon>
        <taxon>Agaricales</taxon>
        <taxon>Marasmiineae</taxon>
        <taxon>Omphalotaceae</taxon>
        <taxon>Gymnopus</taxon>
    </lineage>
</organism>
<protein>
    <recommendedName>
        <fullName evidence="4">F-box domain-containing protein</fullName>
    </recommendedName>
</protein>
<reference evidence="2" key="1">
    <citation type="journal article" date="2019" name="Environ. Microbiol.">
        <title>Fungal ecological strategies reflected in gene transcription - a case study of two litter decomposers.</title>
        <authorList>
            <person name="Barbi F."/>
            <person name="Kohler A."/>
            <person name="Barry K."/>
            <person name="Baskaran P."/>
            <person name="Daum C."/>
            <person name="Fauchery L."/>
            <person name="Ihrmark K."/>
            <person name="Kuo A."/>
            <person name="LaButti K."/>
            <person name="Lipzen A."/>
            <person name="Morin E."/>
            <person name="Grigoriev I.V."/>
            <person name="Henrissat B."/>
            <person name="Lindahl B."/>
            <person name="Martin F."/>
        </authorList>
    </citation>
    <scope>NUCLEOTIDE SEQUENCE</scope>
    <source>
        <strain evidence="2">JB14</strain>
    </source>
</reference>
<gene>
    <name evidence="2" type="ORF">BT96DRAFT_562337</name>
</gene>
<evidence type="ECO:0000313" key="2">
    <source>
        <dbReference type="EMBL" id="KAE9402165.1"/>
    </source>
</evidence>
<evidence type="ECO:0000313" key="3">
    <source>
        <dbReference type="Proteomes" id="UP000799118"/>
    </source>
</evidence>
<evidence type="ECO:0000256" key="1">
    <source>
        <dbReference type="SAM" id="MobiDB-lite"/>
    </source>
</evidence>
<dbReference type="Proteomes" id="UP000799118">
    <property type="component" value="Unassembled WGS sequence"/>
</dbReference>
<dbReference type="EMBL" id="ML769437">
    <property type="protein sequence ID" value="KAE9402165.1"/>
    <property type="molecule type" value="Genomic_DNA"/>
</dbReference>
<dbReference type="AlphaFoldDB" id="A0A6A4I009"/>
<name>A0A6A4I009_9AGAR</name>
<feature type="region of interest" description="Disordered" evidence="1">
    <location>
        <begin position="162"/>
        <end position="248"/>
    </location>
</feature>
<sequence length="327" mass="36685">MGLSPEEIFRLIRCCPNIQVLLVQKPVEEEEEEEEVNLAPTNVNCNAAKFTAAFEDSAHDALPKVCDNMVFPELTHLELLGPERRVIESQNDHVASLCSMLERSHSRLTHLTIHFIPFISAGLLRLFLSVPSVTTLEIKEPPFHNKTLYLVLRSLVTPVERDAQAEGPVGKSRKELKDHCGEEDTDDDRDEHDSDGTSSMDEDSDGESSILDSSSEEDSDEEDLDEEDLDEEDSDGEGSDEEDDIIVPEGQCLLPRLKDLTVVVKSCDYSELLLKVVRSRWRLDDSQHPQACSFGAEACVYLQKLRIYAAPKVDRASFETLQIILSN</sequence>
<keyword evidence="3" id="KW-1185">Reference proteome</keyword>
<accession>A0A6A4I009</accession>